<dbReference type="SUPFAM" id="SSF50156">
    <property type="entry name" value="PDZ domain-like"/>
    <property type="match status" value="1"/>
</dbReference>
<dbReference type="InterPro" id="IPR008763">
    <property type="entry name" value="Peptidase_S55"/>
</dbReference>
<feature type="domain" description="PDZ" evidence="1">
    <location>
        <begin position="106"/>
        <end position="153"/>
    </location>
</feature>
<evidence type="ECO:0000259" key="1">
    <source>
        <dbReference type="PROSITE" id="PS50106"/>
    </source>
</evidence>
<dbReference type="InterPro" id="IPR041489">
    <property type="entry name" value="PDZ_6"/>
</dbReference>
<gene>
    <name evidence="3" type="ORF">SAMN05216469_106204</name>
</gene>
<dbReference type="Pfam" id="PF17820">
    <property type="entry name" value="PDZ_6"/>
    <property type="match status" value="1"/>
</dbReference>
<sequence length="403" mass="42882">MEITKYLFKRAAAAAGAVGLALLSVAGFYDRTLPDSYSVAHDGKLELNTFFSISSRPSKRSYMTALTDISGEASHGRGSTLMLFGAVPVKDVTAVCSERPKLVPCGETFGIKLLTDGVIVIELTDVGGRCPARECGIRKGDIILSVNGRNIRSNCDISEEVRRCRESGCEVVYRRGGKDKTVMLEPAYFEGGYKAGMWVRDSSAGIGTLTFFDKDSGVFGGLGHAVCDSDTGNILPLSEGAVGDIEITGLIPSEAGSPGQLLGEFSGEEVLGEITLNCEAGLFGTLENAPDEKEEVELGYKQEIHRGSAQIYSSVDGKAPEPYSAQIEHIDLSDGAEHDLVVHITDERLLSETGGIVQGMSGSPIMQDGRLIGAVTHVFIDDPTRGYGIFAEDMVSCAESTSQ</sequence>
<dbReference type="Gene3D" id="2.30.42.10">
    <property type="match status" value="1"/>
</dbReference>
<dbReference type="InterPro" id="IPR001478">
    <property type="entry name" value="PDZ"/>
</dbReference>
<dbReference type="SMART" id="SM00228">
    <property type="entry name" value="PDZ"/>
    <property type="match status" value="1"/>
</dbReference>
<dbReference type="EMBL" id="FOAT01000006">
    <property type="protein sequence ID" value="SEK85564.1"/>
    <property type="molecule type" value="Genomic_DNA"/>
</dbReference>
<name>A0A1H7KGA9_RUMAL</name>
<dbReference type="OrthoDB" id="9765242at2"/>
<protein>
    <submittedName>
        <fullName evidence="3">Stage IV sporulation protein B</fullName>
    </submittedName>
</protein>
<proteinExistence type="predicted"/>
<feature type="domain" description="Peptidase S55" evidence="2">
    <location>
        <begin position="176"/>
        <end position="403"/>
    </location>
</feature>
<evidence type="ECO:0000313" key="3">
    <source>
        <dbReference type="EMBL" id="SEK85564.1"/>
    </source>
</evidence>
<dbReference type="Pfam" id="PF05580">
    <property type="entry name" value="Peptidase_S55"/>
    <property type="match status" value="1"/>
</dbReference>
<dbReference type="RefSeq" id="WP_074832913.1">
    <property type="nucleotide sequence ID" value="NZ_FOAT01000006.1"/>
</dbReference>
<dbReference type="InterPro" id="IPR036034">
    <property type="entry name" value="PDZ_sf"/>
</dbReference>
<reference evidence="3 4" key="1">
    <citation type="submission" date="2016-10" db="EMBL/GenBank/DDBJ databases">
        <authorList>
            <person name="de Groot N.N."/>
        </authorList>
    </citation>
    <scope>NUCLEOTIDE SEQUENCE [LARGE SCALE GENOMIC DNA]</scope>
    <source>
        <strain evidence="3 4">KH2T6</strain>
    </source>
</reference>
<accession>A0A1H7KGA9</accession>
<organism evidence="3 4">
    <name type="scientific">Ruminococcus albus</name>
    <dbReference type="NCBI Taxonomy" id="1264"/>
    <lineage>
        <taxon>Bacteria</taxon>
        <taxon>Bacillati</taxon>
        <taxon>Bacillota</taxon>
        <taxon>Clostridia</taxon>
        <taxon>Eubacteriales</taxon>
        <taxon>Oscillospiraceae</taxon>
        <taxon>Ruminococcus</taxon>
    </lineage>
</organism>
<dbReference type="PROSITE" id="PS50106">
    <property type="entry name" value="PDZ"/>
    <property type="match status" value="1"/>
</dbReference>
<evidence type="ECO:0000313" key="4">
    <source>
        <dbReference type="Proteomes" id="UP000186015"/>
    </source>
</evidence>
<dbReference type="PROSITE" id="PS51494">
    <property type="entry name" value="SPOIVB"/>
    <property type="match status" value="1"/>
</dbReference>
<evidence type="ECO:0000259" key="2">
    <source>
        <dbReference type="PROSITE" id="PS51494"/>
    </source>
</evidence>
<dbReference type="AlphaFoldDB" id="A0A1H7KGA9"/>
<dbReference type="Proteomes" id="UP000186015">
    <property type="component" value="Unassembled WGS sequence"/>
</dbReference>